<reference evidence="1 2" key="1">
    <citation type="submission" date="2024-05" db="EMBL/GenBank/DDBJ databases">
        <authorList>
            <person name="De Oliveira J.P."/>
            <person name="Noriler S.A."/>
            <person name="De Oliveira A.G."/>
            <person name="Sipoli D.S."/>
        </authorList>
    </citation>
    <scope>NUCLEOTIDE SEQUENCE [LARGE SCALE GENOMIC DNA]</scope>
    <source>
        <strain evidence="1 2">LABIM192</strain>
    </source>
</reference>
<dbReference type="RefSeq" id="WP_347937058.1">
    <property type="nucleotide sequence ID" value="NZ_CP158160.1"/>
</dbReference>
<evidence type="ECO:0000313" key="2">
    <source>
        <dbReference type="Proteomes" id="UP001462502"/>
    </source>
</evidence>
<gene>
    <name evidence="1" type="ORF">ABI908_05860</name>
</gene>
<sequence>MFLTKEGWRTNNPVVQAIAHPDTAWDAVFFGLTQATFVVRVSQNDTAGGIDANWLLVARPEVLMQLMASAQVEVEDVMVMLPPQESSTGQWICERLMSVVEKTDQRGVFQEYSTEHRTLSTRSIHGVAEVTCSYRWKEHGQWALAQ</sequence>
<comment type="caution">
    <text evidence="1">The sequence shown here is derived from an EMBL/GenBank/DDBJ whole genome shotgun (WGS) entry which is preliminary data.</text>
</comment>
<proteinExistence type="predicted"/>
<name>A0ABV0IQR9_9NEIS</name>
<keyword evidence="2" id="KW-1185">Reference proteome</keyword>
<organism evidence="1 2">
    <name type="scientific">Chromobacterium phragmitis</name>
    <dbReference type="NCBI Taxonomy" id="2202141"/>
    <lineage>
        <taxon>Bacteria</taxon>
        <taxon>Pseudomonadati</taxon>
        <taxon>Pseudomonadota</taxon>
        <taxon>Betaproteobacteria</taxon>
        <taxon>Neisseriales</taxon>
        <taxon>Chromobacteriaceae</taxon>
        <taxon>Chromobacterium</taxon>
    </lineage>
</organism>
<accession>A0ABV0IQR9</accession>
<dbReference type="EMBL" id="JBDXMI010000001">
    <property type="protein sequence ID" value="MEO9383643.1"/>
    <property type="molecule type" value="Genomic_DNA"/>
</dbReference>
<protein>
    <submittedName>
        <fullName evidence="1">Uncharacterized protein</fullName>
    </submittedName>
</protein>
<evidence type="ECO:0000313" key="1">
    <source>
        <dbReference type="EMBL" id="MEO9383643.1"/>
    </source>
</evidence>
<dbReference type="Proteomes" id="UP001462502">
    <property type="component" value="Unassembled WGS sequence"/>
</dbReference>